<keyword evidence="3" id="KW-1185">Reference proteome</keyword>
<dbReference type="GeneID" id="51982739"/>
<proteinExistence type="predicted"/>
<name>A0A1C6V934_9ACTN</name>
<dbReference type="Gene3D" id="3.10.180.10">
    <property type="entry name" value="2,3-Dihydroxybiphenyl 1,2-Dioxygenase, domain 1"/>
    <property type="match status" value="1"/>
</dbReference>
<evidence type="ECO:0000259" key="1">
    <source>
        <dbReference type="Pfam" id="PF18029"/>
    </source>
</evidence>
<dbReference type="Pfam" id="PF18029">
    <property type="entry name" value="Glyoxalase_6"/>
    <property type="match status" value="1"/>
</dbReference>
<dbReference type="AlphaFoldDB" id="A0A1C6V934"/>
<dbReference type="Proteomes" id="UP000198605">
    <property type="component" value="Unassembled WGS sequence"/>
</dbReference>
<dbReference type="CDD" id="cd06587">
    <property type="entry name" value="VOC"/>
    <property type="match status" value="1"/>
</dbReference>
<sequence length="131" mass="14507">MGTVIRNVAFDCADPYGLARFWSGVFDCPVDPEFQPGDEELVIEPPGGPRVYFQRVPEPKTVKNRVHICLEPDVPRDREVERVLALGATVVADRREPDGSGWVVLADPEGNEFCLLRSDAERALAGKVTDE</sequence>
<evidence type="ECO:0000313" key="3">
    <source>
        <dbReference type="Proteomes" id="UP000198605"/>
    </source>
</evidence>
<dbReference type="InterPro" id="IPR041581">
    <property type="entry name" value="Glyoxalase_6"/>
</dbReference>
<dbReference type="SUPFAM" id="SSF54593">
    <property type="entry name" value="Glyoxalase/Bleomycin resistance protein/Dihydroxybiphenyl dioxygenase"/>
    <property type="match status" value="1"/>
</dbReference>
<dbReference type="EMBL" id="FMIB01000002">
    <property type="protein sequence ID" value="SCL62828.1"/>
    <property type="molecule type" value="Genomic_DNA"/>
</dbReference>
<organism evidence="2 3">
    <name type="scientific">Micromonospora chersina</name>
    <dbReference type="NCBI Taxonomy" id="47854"/>
    <lineage>
        <taxon>Bacteria</taxon>
        <taxon>Bacillati</taxon>
        <taxon>Actinomycetota</taxon>
        <taxon>Actinomycetes</taxon>
        <taxon>Micromonosporales</taxon>
        <taxon>Micromonosporaceae</taxon>
        <taxon>Micromonospora</taxon>
    </lineage>
</organism>
<evidence type="ECO:0000313" key="2">
    <source>
        <dbReference type="EMBL" id="SCL62828.1"/>
    </source>
</evidence>
<gene>
    <name evidence="2" type="ORF">GA0070603_3476</name>
</gene>
<reference evidence="3" key="1">
    <citation type="submission" date="2016-06" db="EMBL/GenBank/DDBJ databases">
        <authorList>
            <person name="Varghese N."/>
            <person name="Submissions Spin"/>
        </authorList>
    </citation>
    <scope>NUCLEOTIDE SEQUENCE [LARGE SCALE GENOMIC DNA]</scope>
    <source>
        <strain evidence="3">DSM 44151</strain>
    </source>
</reference>
<dbReference type="RefSeq" id="WP_091314926.1">
    <property type="nucleotide sequence ID" value="NZ_FMIB01000002.1"/>
</dbReference>
<protein>
    <recommendedName>
        <fullName evidence="1">Glyoxalase-like domain-containing protein</fullName>
    </recommendedName>
</protein>
<dbReference type="PANTHER" id="PTHR35908">
    <property type="entry name" value="HYPOTHETICAL FUSION PROTEIN"/>
    <property type="match status" value="1"/>
</dbReference>
<accession>A0A1C6V934</accession>
<dbReference type="InterPro" id="IPR029068">
    <property type="entry name" value="Glyas_Bleomycin-R_OHBP_Dase"/>
</dbReference>
<feature type="domain" description="Glyoxalase-like" evidence="1">
    <location>
        <begin position="8"/>
        <end position="116"/>
    </location>
</feature>
<dbReference type="PANTHER" id="PTHR35908:SF1">
    <property type="entry name" value="CONSERVED PROTEIN"/>
    <property type="match status" value="1"/>
</dbReference>
<dbReference type="STRING" id="47854.GA0070603_3476"/>